<reference evidence="1 2" key="1">
    <citation type="submission" date="2018-06" db="EMBL/GenBank/DDBJ databases">
        <authorList>
            <person name="Pothier F. J."/>
        </authorList>
    </citation>
    <scope>NUCLEOTIDE SEQUENCE [LARGE SCALE GENOMIC DNA]</scope>
    <source>
        <strain evidence="1 2">CPBF 424</strain>
    </source>
</reference>
<gene>
    <name evidence="1" type="ORF">CPBF424_25290</name>
</gene>
<organism evidence="1 2">
    <name type="scientific">Xanthomonas euroxanthea</name>
    <dbReference type="NCBI Taxonomy" id="2259622"/>
    <lineage>
        <taxon>Bacteria</taxon>
        <taxon>Pseudomonadati</taxon>
        <taxon>Pseudomonadota</taxon>
        <taxon>Gammaproteobacteria</taxon>
        <taxon>Lysobacterales</taxon>
        <taxon>Lysobacteraceae</taxon>
        <taxon>Xanthomonas</taxon>
    </lineage>
</organism>
<dbReference type="AlphaFoldDB" id="A0AA46HB15"/>
<evidence type="ECO:0000313" key="1">
    <source>
        <dbReference type="EMBL" id="SUZ28706.1"/>
    </source>
</evidence>
<protein>
    <submittedName>
        <fullName evidence="1">Uncharacterized protein</fullName>
    </submittedName>
</protein>
<evidence type="ECO:0000313" key="2">
    <source>
        <dbReference type="Proteomes" id="UP000254168"/>
    </source>
</evidence>
<dbReference type="Proteomes" id="UP000254168">
    <property type="component" value="Unassembled WGS sequence"/>
</dbReference>
<proteinExistence type="predicted"/>
<dbReference type="EMBL" id="UIHB01000004">
    <property type="protein sequence ID" value="SUZ28706.1"/>
    <property type="molecule type" value="Genomic_DNA"/>
</dbReference>
<keyword evidence="2" id="KW-1185">Reference proteome</keyword>
<comment type="caution">
    <text evidence="1">The sequence shown here is derived from an EMBL/GenBank/DDBJ whole genome shotgun (WGS) entry which is preliminary data.</text>
</comment>
<accession>A0AA46HB15</accession>
<sequence length="54" mass="5785">MLRFEPDLHCRSVNTAAVFVCGYHSAADTQLRVKRGANRSAPDDGAIADQAPIA</sequence>
<name>A0AA46HB15_9XANT</name>